<dbReference type="PROSITE" id="PS50405">
    <property type="entry name" value="GST_CTER"/>
    <property type="match status" value="1"/>
</dbReference>
<dbReference type="STRING" id="1244108.SAMN05444004_12050"/>
<feature type="domain" description="GST N-terminal" evidence="1">
    <location>
        <begin position="5"/>
        <end position="83"/>
    </location>
</feature>
<dbReference type="InterPro" id="IPR010987">
    <property type="entry name" value="Glutathione-S-Trfase_C-like"/>
</dbReference>
<dbReference type="InterPro" id="IPR050983">
    <property type="entry name" value="GST_Omega/HSP26"/>
</dbReference>
<dbReference type="SUPFAM" id="SSF52833">
    <property type="entry name" value="Thioredoxin-like"/>
    <property type="match status" value="1"/>
</dbReference>
<dbReference type="InterPro" id="IPR040079">
    <property type="entry name" value="Glutathione_S-Trfase"/>
</dbReference>
<evidence type="ECO:0000313" key="4">
    <source>
        <dbReference type="Proteomes" id="UP000198914"/>
    </source>
</evidence>
<dbReference type="PANTHER" id="PTHR43968">
    <property type="match status" value="1"/>
</dbReference>
<dbReference type="RefSeq" id="WP_092647620.1">
    <property type="nucleotide sequence ID" value="NZ_FNPX01000020.1"/>
</dbReference>
<dbReference type="OrthoDB" id="9813092at2"/>
<organism evidence="3 4">
    <name type="scientific">Jannaschia faecimaris</name>
    <dbReference type="NCBI Taxonomy" id="1244108"/>
    <lineage>
        <taxon>Bacteria</taxon>
        <taxon>Pseudomonadati</taxon>
        <taxon>Pseudomonadota</taxon>
        <taxon>Alphaproteobacteria</taxon>
        <taxon>Rhodobacterales</taxon>
        <taxon>Roseobacteraceae</taxon>
        <taxon>Jannaschia</taxon>
    </lineage>
</organism>
<dbReference type="SFLD" id="SFLDG00358">
    <property type="entry name" value="Main_(cytGST)"/>
    <property type="match status" value="1"/>
</dbReference>
<dbReference type="EMBL" id="FNPX01000020">
    <property type="protein sequence ID" value="SDZ54801.1"/>
    <property type="molecule type" value="Genomic_DNA"/>
</dbReference>
<dbReference type="Gene3D" id="3.40.30.10">
    <property type="entry name" value="Glutaredoxin"/>
    <property type="match status" value="1"/>
</dbReference>
<dbReference type="GO" id="GO:0005737">
    <property type="term" value="C:cytoplasm"/>
    <property type="evidence" value="ECO:0007669"/>
    <property type="project" value="TreeGrafter"/>
</dbReference>
<evidence type="ECO:0000313" key="3">
    <source>
        <dbReference type="EMBL" id="SDZ54801.1"/>
    </source>
</evidence>
<feature type="domain" description="GST C-terminal" evidence="2">
    <location>
        <begin position="87"/>
        <end position="210"/>
    </location>
</feature>
<gene>
    <name evidence="3" type="ORF">SAMN05444004_12050</name>
</gene>
<evidence type="ECO:0000259" key="2">
    <source>
        <dbReference type="PROSITE" id="PS50405"/>
    </source>
</evidence>
<dbReference type="Gene3D" id="1.20.1050.10">
    <property type="match status" value="1"/>
</dbReference>
<keyword evidence="4" id="KW-1185">Reference proteome</keyword>
<sequence>MTDIREFKLISFAICPFVQRSRILLNIKAIPYEIEYIDLGSKPEWFLDRVPTGKVPALFMGNETLFESAVINEFLDEITPGSVLPDTPLERAKDRAWISLSDGLIMTQFRMMIAPDREGFEKELVSLVTGMLQFSDIAKVRATADGLTLLDAAITPVFMRLFAIPDIVAALSERLGEAPQILAWADRVLAIESVRSSVNSGFADEFLTYFADRGGYAAKAVRTGARVDAL</sequence>
<dbReference type="InterPro" id="IPR036282">
    <property type="entry name" value="Glutathione-S-Trfase_C_sf"/>
</dbReference>
<proteinExistence type="predicted"/>
<dbReference type="Pfam" id="PF13409">
    <property type="entry name" value="GST_N_2"/>
    <property type="match status" value="1"/>
</dbReference>
<dbReference type="SFLD" id="SFLDS00019">
    <property type="entry name" value="Glutathione_Transferase_(cytos"/>
    <property type="match status" value="1"/>
</dbReference>
<dbReference type="InterPro" id="IPR004045">
    <property type="entry name" value="Glutathione_S-Trfase_N"/>
</dbReference>
<dbReference type="InterPro" id="IPR036249">
    <property type="entry name" value="Thioredoxin-like_sf"/>
</dbReference>
<evidence type="ECO:0000259" key="1">
    <source>
        <dbReference type="PROSITE" id="PS50404"/>
    </source>
</evidence>
<keyword evidence="3" id="KW-0808">Transferase</keyword>
<dbReference type="PANTHER" id="PTHR43968:SF6">
    <property type="entry name" value="GLUTATHIONE S-TRANSFERASE OMEGA"/>
    <property type="match status" value="1"/>
</dbReference>
<reference evidence="4" key="1">
    <citation type="submission" date="2016-10" db="EMBL/GenBank/DDBJ databases">
        <authorList>
            <person name="Varghese N."/>
            <person name="Submissions S."/>
        </authorList>
    </citation>
    <scope>NUCLEOTIDE SEQUENCE [LARGE SCALE GENOMIC DNA]</scope>
    <source>
        <strain evidence="4">DSM 100420</strain>
    </source>
</reference>
<protein>
    <submittedName>
        <fullName evidence="3">Glutathione S-transferase</fullName>
    </submittedName>
</protein>
<dbReference type="GO" id="GO:0016740">
    <property type="term" value="F:transferase activity"/>
    <property type="evidence" value="ECO:0007669"/>
    <property type="project" value="UniProtKB-KW"/>
</dbReference>
<dbReference type="PROSITE" id="PS50404">
    <property type="entry name" value="GST_NTER"/>
    <property type="match status" value="1"/>
</dbReference>
<dbReference type="AlphaFoldDB" id="A0A1H3TYE8"/>
<dbReference type="Proteomes" id="UP000198914">
    <property type="component" value="Unassembled WGS sequence"/>
</dbReference>
<name>A0A1H3TYE8_9RHOB</name>
<accession>A0A1H3TYE8</accession>
<dbReference type="SUPFAM" id="SSF47616">
    <property type="entry name" value="GST C-terminal domain-like"/>
    <property type="match status" value="1"/>
</dbReference>